<evidence type="ECO:0000313" key="2">
    <source>
        <dbReference type="EMBL" id="PJI93009.1"/>
    </source>
</evidence>
<dbReference type="InterPro" id="IPR000073">
    <property type="entry name" value="AB_hydrolase_1"/>
</dbReference>
<dbReference type="SUPFAM" id="SSF53474">
    <property type="entry name" value="alpha/beta-Hydrolases"/>
    <property type="match status" value="1"/>
</dbReference>
<keyword evidence="3" id="KW-1185">Reference proteome</keyword>
<reference evidence="2 3" key="1">
    <citation type="submission" date="2017-11" db="EMBL/GenBank/DDBJ databases">
        <title>Genomic Encyclopedia of Archaeal and Bacterial Type Strains, Phase II (KMG-II): From Individual Species to Whole Genera.</title>
        <authorList>
            <person name="Goeker M."/>
        </authorList>
    </citation>
    <scope>NUCLEOTIDE SEQUENCE [LARGE SCALE GENOMIC DNA]</scope>
    <source>
        <strain evidence="2 3">DSM 29128</strain>
    </source>
</reference>
<feature type="domain" description="AB hydrolase-1" evidence="1">
    <location>
        <begin position="24"/>
        <end position="148"/>
    </location>
</feature>
<evidence type="ECO:0000313" key="3">
    <source>
        <dbReference type="Proteomes" id="UP000228531"/>
    </source>
</evidence>
<dbReference type="GO" id="GO:0016020">
    <property type="term" value="C:membrane"/>
    <property type="evidence" value="ECO:0007669"/>
    <property type="project" value="TreeGrafter"/>
</dbReference>
<proteinExistence type="predicted"/>
<dbReference type="AlphaFoldDB" id="A0A2M8WPZ1"/>
<dbReference type="Proteomes" id="UP000228531">
    <property type="component" value="Unassembled WGS sequence"/>
</dbReference>
<name>A0A2M8WPZ1_9RHOB</name>
<evidence type="ECO:0000259" key="1">
    <source>
        <dbReference type="Pfam" id="PF00561"/>
    </source>
</evidence>
<dbReference type="Pfam" id="PF00561">
    <property type="entry name" value="Abhydrolase_1"/>
    <property type="match status" value="1"/>
</dbReference>
<gene>
    <name evidence="2" type="ORF">BC777_1876</name>
</gene>
<dbReference type="PANTHER" id="PTHR43798">
    <property type="entry name" value="MONOACYLGLYCEROL LIPASE"/>
    <property type="match status" value="1"/>
</dbReference>
<dbReference type="EMBL" id="PGTY01000001">
    <property type="protein sequence ID" value="PJI93009.1"/>
    <property type="molecule type" value="Genomic_DNA"/>
</dbReference>
<sequence>MKSFHPRRIKGALRYLEINGSGVPIIFLHGLGCASSFEYPSIATAEPLADKHSILVDFFGSGYSDWPSGFGYRIEDHAQVIYELVEHLGFDVVDLYGHSLGGTVAIETAGLLKDRVRHLVLSEANLDSGGGQFSRDIASVNEDIYVRQKHLRTVQHSVASGNADWATTLRLSDPKSVYLGAKSLVEGSASDWRELFYKHAARKSYIFGQRSLPNADIEVLTENGIKTLVVRDAGHSMSLENPEGLAAAIAEALT</sequence>
<protein>
    <submittedName>
        <fullName evidence="2">Pimeloyl-ACP methyl ester carboxylesterase</fullName>
    </submittedName>
</protein>
<comment type="caution">
    <text evidence="2">The sequence shown here is derived from an EMBL/GenBank/DDBJ whole genome shotgun (WGS) entry which is preliminary data.</text>
</comment>
<organism evidence="2 3">
    <name type="scientific">Yoonia maricola</name>
    <dbReference type="NCBI Taxonomy" id="420999"/>
    <lineage>
        <taxon>Bacteria</taxon>
        <taxon>Pseudomonadati</taxon>
        <taxon>Pseudomonadota</taxon>
        <taxon>Alphaproteobacteria</taxon>
        <taxon>Rhodobacterales</taxon>
        <taxon>Paracoccaceae</taxon>
        <taxon>Yoonia</taxon>
    </lineage>
</organism>
<dbReference type="PANTHER" id="PTHR43798:SF33">
    <property type="entry name" value="HYDROLASE, PUTATIVE (AFU_ORTHOLOGUE AFUA_2G14860)-RELATED"/>
    <property type="match status" value="1"/>
</dbReference>
<dbReference type="InterPro" id="IPR029058">
    <property type="entry name" value="AB_hydrolase_fold"/>
</dbReference>
<dbReference type="InterPro" id="IPR050266">
    <property type="entry name" value="AB_hydrolase_sf"/>
</dbReference>
<dbReference type="Gene3D" id="3.40.50.1820">
    <property type="entry name" value="alpha/beta hydrolase"/>
    <property type="match status" value="1"/>
</dbReference>
<accession>A0A2M8WPZ1</accession>